<dbReference type="AlphaFoldDB" id="F0X1F3"/>
<sequence>MICKTVLHTAESRKLVELVTQRRVGSENYGNLERVGPLLRRKKLRSRGESRELDKNATISARTTRVIRSAAVIKYFKMQELSRHSFHTGRIA</sequence>
<organism evidence="1">
    <name type="scientific">Albugo laibachii Nc14</name>
    <dbReference type="NCBI Taxonomy" id="890382"/>
    <lineage>
        <taxon>Eukaryota</taxon>
        <taxon>Sar</taxon>
        <taxon>Stramenopiles</taxon>
        <taxon>Oomycota</taxon>
        <taxon>Peronosporomycetes</taxon>
        <taxon>Albuginales</taxon>
        <taxon>Albuginaceae</taxon>
        <taxon>Albugo</taxon>
    </lineage>
</organism>
<protein>
    <submittedName>
        <fullName evidence="1">AlNc14C611G12243 protein</fullName>
    </submittedName>
</protein>
<evidence type="ECO:0000313" key="1">
    <source>
        <dbReference type="EMBL" id="CCA27631.1"/>
    </source>
</evidence>
<proteinExistence type="predicted"/>
<gene>
    <name evidence="1" type="primary">AlNc14C611G12243</name>
    <name evidence="1" type="ORF">ALNC14_137750</name>
</gene>
<dbReference type="EMBL" id="FR824623">
    <property type="protein sequence ID" value="CCA27631.1"/>
    <property type="molecule type" value="Genomic_DNA"/>
</dbReference>
<reference evidence="1" key="2">
    <citation type="submission" date="2011-02" db="EMBL/GenBank/DDBJ databases">
        <authorList>
            <person name="MacLean D."/>
        </authorList>
    </citation>
    <scope>NUCLEOTIDE SEQUENCE</scope>
</reference>
<reference evidence="1" key="1">
    <citation type="journal article" date="2011" name="PLoS Biol.">
        <title>Gene gain and loss during evolution of obligate parasitism in the white rust pathogen of Arabidopsis thaliana.</title>
        <authorList>
            <person name="Kemen E."/>
            <person name="Gardiner A."/>
            <person name="Schultz-Larsen T."/>
            <person name="Kemen A.C."/>
            <person name="Balmuth A.L."/>
            <person name="Robert-Seilaniantz A."/>
            <person name="Bailey K."/>
            <person name="Holub E."/>
            <person name="Studholme D.J."/>
            <person name="Maclean D."/>
            <person name="Jones J.D."/>
        </authorList>
    </citation>
    <scope>NUCLEOTIDE SEQUENCE</scope>
</reference>
<accession>F0X1F3</accession>
<name>F0X1F3_9STRA</name>
<dbReference type="HOGENOM" id="CLU_189480_0_0_1"/>